<dbReference type="FunFam" id="3.30.930.10:FF:000003">
    <property type="entry name" value="Phenylalanine--tRNA ligase alpha subunit"/>
    <property type="match status" value="1"/>
</dbReference>
<dbReference type="CDD" id="cd00496">
    <property type="entry name" value="PheRS_alpha_core"/>
    <property type="match status" value="1"/>
</dbReference>
<keyword evidence="16" id="KW-1185">Reference proteome</keyword>
<dbReference type="GO" id="GO:0005524">
    <property type="term" value="F:ATP binding"/>
    <property type="evidence" value="ECO:0007669"/>
    <property type="project" value="UniProtKB-UniRule"/>
</dbReference>
<comment type="similarity">
    <text evidence="2 13">Belongs to the class-II aminoacyl-tRNA synthetase family. Phe-tRNA synthetase alpha subunit type 1 subfamily.</text>
</comment>
<dbReference type="KEGG" id="mars:A8C75_16685"/>
<protein>
    <recommendedName>
        <fullName evidence="13">Phenylalanine--tRNA ligase alpha subunit</fullName>
        <ecNumber evidence="13">6.1.1.20</ecNumber>
    </recommendedName>
    <alternativeName>
        <fullName evidence="13">Phenylalanyl-tRNA synthetase alpha subunit</fullName>
        <shortName evidence="13">PheRS</shortName>
    </alternativeName>
</protein>
<evidence type="ECO:0000256" key="9">
    <source>
        <dbReference type="ARBA" id="ARBA00022842"/>
    </source>
</evidence>
<name>A0A1A9F2H9_9GAMM</name>
<organism evidence="15 16">
    <name type="scientific">Marinobacterium aestuarii</name>
    <dbReference type="NCBI Taxonomy" id="1821621"/>
    <lineage>
        <taxon>Bacteria</taxon>
        <taxon>Pseudomonadati</taxon>
        <taxon>Pseudomonadota</taxon>
        <taxon>Gammaproteobacteria</taxon>
        <taxon>Oceanospirillales</taxon>
        <taxon>Oceanospirillaceae</taxon>
        <taxon>Marinobacterium</taxon>
    </lineage>
</organism>
<dbReference type="Gene3D" id="3.30.930.10">
    <property type="entry name" value="Bira Bifunctional Protein, Domain 2"/>
    <property type="match status" value="1"/>
</dbReference>
<dbReference type="InterPro" id="IPR006195">
    <property type="entry name" value="aa-tRNA-synth_II"/>
</dbReference>
<dbReference type="HAMAP" id="MF_00281">
    <property type="entry name" value="Phe_tRNA_synth_alpha1"/>
    <property type="match status" value="1"/>
</dbReference>
<keyword evidence="8 13" id="KW-0067">ATP-binding</keyword>
<dbReference type="GO" id="GO:0005737">
    <property type="term" value="C:cytoplasm"/>
    <property type="evidence" value="ECO:0007669"/>
    <property type="project" value="UniProtKB-SubCell"/>
</dbReference>
<comment type="subcellular location">
    <subcellularLocation>
        <location evidence="1 13">Cytoplasm</location>
    </subcellularLocation>
</comment>
<comment type="catalytic activity">
    <reaction evidence="12 13">
        <text>tRNA(Phe) + L-phenylalanine + ATP = L-phenylalanyl-tRNA(Phe) + AMP + diphosphate + H(+)</text>
        <dbReference type="Rhea" id="RHEA:19413"/>
        <dbReference type="Rhea" id="RHEA-COMP:9668"/>
        <dbReference type="Rhea" id="RHEA-COMP:9699"/>
        <dbReference type="ChEBI" id="CHEBI:15378"/>
        <dbReference type="ChEBI" id="CHEBI:30616"/>
        <dbReference type="ChEBI" id="CHEBI:33019"/>
        <dbReference type="ChEBI" id="CHEBI:58095"/>
        <dbReference type="ChEBI" id="CHEBI:78442"/>
        <dbReference type="ChEBI" id="CHEBI:78531"/>
        <dbReference type="ChEBI" id="CHEBI:456215"/>
        <dbReference type="EC" id="6.1.1.20"/>
    </reaction>
</comment>
<dbReference type="GO" id="GO:0000049">
    <property type="term" value="F:tRNA binding"/>
    <property type="evidence" value="ECO:0007669"/>
    <property type="project" value="InterPro"/>
</dbReference>
<dbReference type="InterPro" id="IPR004529">
    <property type="entry name" value="Phe-tRNA-synth_IIc_asu"/>
</dbReference>
<comment type="subunit">
    <text evidence="3 13">Tetramer of two alpha and two beta subunits.</text>
</comment>
<evidence type="ECO:0000256" key="4">
    <source>
        <dbReference type="ARBA" id="ARBA00022490"/>
    </source>
</evidence>
<dbReference type="PANTHER" id="PTHR11538">
    <property type="entry name" value="PHENYLALANYL-TRNA SYNTHETASE"/>
    <property type="match status" value="1"/>
</dbReference>
<evidence type="ECO:0000313" key="15">
    <source>
        <dbReference type="EMBL" id="ANG63943.1"/>
    </source>
</evidence>
<feature type="domain" description="Aminoacyl-transfer RNA synthetases class-II family profile" evidence="14">
    <location>
        <begin position="119"/>
        <end position="317"/>
    </location>
</feature>
<evidence type="ECO:0000256" key="3">
    <source>
        <dbReference type="ARBA" id="ARBA00011209"/>
    </source>
</evidence>
<dbReference type="SUPFAM" id="SSF46589">
    <property type="entry name" value="tRNA-binding arm"/>
    <property type="match status" value="1"/>
</dbReference>
<keyword evidence="9 13" id="KW-0460">Magnesium</keyword>
<evidence type="ECO:0000256" key="8">
    <source>
        <dbReference type="ARBA" id="ARBA00022840"/>
    </source>
</evidence>
<evidence type="ECO:0000256" key="6">
    <source>
        <dbReference type="ARBA" id="ARBA00022723"/>
    </source>
</evidence>
<keyword evidence="7 13" id="KW-0547">Nucleotide-binding</keyword>
<keyword evidence="5 13" id="KW-0436">Ligase</keyword>
<evidence type="ECO:0000256" key="7">
    <source>
        <dbReference type="ARBA" id="ARBA00022741"/>
    </source>
</evidence>
<dbReference type="InterPro" id="IPR002319">
    <property type="entry name" value="Phenylalanyl-tRNA_Synthase"/>
</dbReference>
<dbReference type="InterPro" id="IPR010978">
    <property type="entry name" value="tRNA-bd_arm"/>
</dbReference>
<dbReference type="Pfam" id="PF02912">
    <property type="entry name" value="Phe_tRNA-synt_N"/>
    <property type="match status" value="1"/>
</dbReference>
<dbReference type="InterPro" id="IPR004188">
    <property type="entry name" value="Phe-tRNA_ligase_II_N"/>
</dbReference>
<dbReference type="RefSeq" id="WP_067385002.1">
    <property type="nucleotide sequence ID" value="NZ_CP015839.1"/>
</dbReference>
<dbReference type="InterPro" id="IPR045864">
    <property type="entry name" value="aa-tRNA-synth_II/BPL/LPL"/>
</dbReference>
<dbReference type="GO" id="GO:0006432">
    <property type="term" value="P:phenylalanyl-tRNA aminoacylation"/>
    <property type="evidence" value="ECO:0007669"/>
    <property type="project" value="UniProtKB-UniRule"/>
</dbReference>
<feature type="binding site" evidence="13">
    <location>
        <position position="252"/>
    </location>
    <ligand>
        <name>Mg(2+)</name>
        <dbReference type="ChEBI" id="CHEBI:18420"/>
        <note>shared with beta subunit</note>
    </ligand>
</feature>
<dbReference type="Pfam" id="PF01409">
    <property type="entry name" value="tRNA-synt_2d"/>
    <property type="match status" value="1"/>
</dbReference>
<comment type="cofactor">
    <cofactor evidence="13">
        <name>Mg(2+)</name>
        <dbReference type="ChEBI" id="CHEBI:18420"/>
    </cofactor>
    <text evidence="13">Binds 2 magnesium ions per tetramer.</text>
</comment>
<dbReference type="PROSITE" id="PS50862">
    <property type="entry name" value="AA_TRNA_LIGASE_II"/>
    <property type="match status" value="1"/>
</dbReference>
<dbReference type="Proteomes" id="UP000078070">
    <property type="component" value="Chromosome"/>
</dbReference>
<sequence>MENIEPLLAQGIAAVEQAASTQDLDQVRVQYLGKKGHLTQLLKGLGQLSAEERPQAGALINEAKQALQDVLNARKDSLEGAALNAKLAAETIDVTLPGRGQELGGLHPVTKTLERIEAFFANIGYSVAEGPEIEDDYHNFEALNIPAHHPARAMHDTFYFDAHTLLRTHTSPVQIRTLEEQKPPVRIICPGRVYRCDYDQTHSPMFHQVEGLLVDKNISFADLKGTLEQFLREFFEEDVKVRFRPSYFPFTEPSIEVDIDRGDGKWLEVLGCGMVHPKVFASVGIDPEEYTGFAFGMGVERLAMLRYGVNDLRLFFENDLRFLGQFN</sequence>
<evidence type="ECO:0000256" key="2">
    <source>
        <dbReference type="ARBA" id="ARBA00010207"/>
    </source>
</evidence>
<dbReference type="NCBIfam" id="TIGR00468">
    <property type="entry name" value="pheS"/>
    <property type="match status" value="1"/>
</dbReference>
<keyword evidence="11 13" id="KW-0030">Aminoacyl-tRNA synthetase</keyword>
<evidence type="ECO:0000256" key="11">
    <source>
        <dbReference type="ARBA" id="ARBA00023146"/>
    </source>
</evidence>
<reference evidence="15 16" key="2">
    <citation type="journal article" date="2018" name="Int. J. Syst. Evol. Microbiol.">
        <title>Marinobacterium aestuarii sp. nov., a benzene-degrading marine bacterium isolated from estuary sediment.</title>
        <authorList>
            <person name="Bae S.S."/>
            <person name="Jung J."/>
            <person name="Chung D."/>
            <person name="Baek K."/>
        </authorList>
    </citation>
    <scope>NUCLEOTIDE SEQUENCE [LARGE SCALE GENOMIC DNA]</scope>
    <source>
        <strain evidence="15 16">ST58-10</strain>
    </source>
</reference>
<dbReference type="EC" id="6.1.1.20" evidence="13"/>
<dbReference type="GO" id="GO:0004826">
    <property type="term" value="F:phenylalanine-tRNA ligase activity"/>
    <property type="evidence" value="ECO:0007669"/>
    <property type="project" value="UniProtKB-UniRule"/>
</dbReference>
<evidence type="ECO:0000259" key="14">
    <source>
        <dbReference type="PROSITE" id="PS50862"/>
    </source>
</evidence>
<gene>
    <name evidence="13" type="primary">pheS</name>
    <name evidence="15" type="ORF">A8C75_16685</name>
</gene>
<dbReference type="PANTHER" id="PTHR11538:SF41">
    <property type="entry name" value="PHENYLALANINE--TRNA LIGASE, MITOCHONDRIAL"/>
    <property type="match status" value="1"/>
</dbReference>
<evidence type="ECO:0000256" key="1">
    <source>
        <dbReference type="ARBA" id="ARBA00004496"/>
    </source>
</evidence>
<dbReference type="InterPro" id="IPR022911">
    <property type="entry name" value="Phe_tRNA_ligase_alpha1_bac"/>
</dbReference>
<dbReference type="STRING" id="1821621.A8C75_16685"/>
<evidence type="ECO:0000256" key="5">
    <source>
        <dbReference type="ARBA" id="ARBA00022598"/>
    </source>
</evidence>
<dbReference type="OrthoDB" id="9800719at2"/>
<accession>A0A1A9F2H9</accession>
<dbReference type="EMBL" id="CP015839">
    <property type="protein sequence ID" value="ANG63943.1"/>
    <property type="molecule type" value="Genomic_DNA"/>
</dbReference>
<evidence type="ECO:0000256" key="12">
    <source>
        <dbReference type="ARBA" id="ARBA00049255"/>
    </source>
</evidence>
<keyword evidence="4 13" id="KW-0963">Cytoplasm</keyword>
<proteinExistence type="inferred from homology"/>
<evidence type="ECO:0000256" key="10">
    <source>
        <dbReference type="ARBA" id="ARBA00022917"/>
    </source>
</evidence>
<dbReference type="SUPFAM" id="SSF55681">
    <property type="entry name" value="Class II aaRS and biotin synthetases"/>
    <property type="match status" value="1"/>
</dbReference>
<dbReference type="GO" id="GO:0000287">
    <property type="term" value="F:magnesium ion binding"/>
    <property type="evidence" value="ECO:0007669"/>
    <property type="project" value="UniProtKB-UniRule"/>
</dbReference>
<evidence type="ECO:0000256" key="13">
    <source>
        <dbReference type="HAMAP-Rule" id="MF_00281"/>
    </source>
</evidence>
<keyword evidence="6 13" id="KW-0479">Metal-binding</keyword>
<evidence type="ECO:0000313" key="16">
    <source>
        <dbReference type="Proteomes" id="UP000078070"/>
    </source>
</evidence>
<reference evidence="16" key="1">
    <citation type="submission" date="2016-05" db="EMBL/GenBank/DDBJ databases">
        <authorList>
            <person name="Baek K."/>
            <person name="Yang S.-J."/>
        </authorList>
    </citation>
    <scope>NUCLEOTIDE SEQUENCE [LARGE SCALE GENOMIC DNA]</scope>
    <source>
        <strain evidence="16">ST58-10</strain>
    </source>
</reference>
<dbReference type="AlphaFoldDB" id="A0A1A9F2H9"/>
<keyword evidence="10 13" id="KW-0648">Protein biosynthesis</keyword>